<gene>
    <name evidence="2" type="ORF">JI435_301940</name>
</gene>
<dbReference type="Proteomes" id="UP000663193">
    <property type="component" value="Chromosome 5"/>
</dbReference>
<name>A0A7U2F208_PHANO</name>
<organism evidence="2 3">
    <name type="scientific">Phaeosphaeria nodorum (strain SN15 / ATCC MYA-4574 / FGSC 10173)</name>
    <name type="common">Glume blotch fungus</name>
    <name type="synonym">Parastagonospora nodorum</name>
    <dbReference type="NCBI Taxonomy" id="321614"/>
    <lineage>
        <taxon>Eukaryota</taxon>
        <taxon>Fungi</taxon>
        <taxon>Dikarya</taxon>
        <taxon>Ascomycota</taxon>
        <taxon>Pezizomycotina</taxon>
        <taxon>Dothideomycetes</taxon>
        <taxon>Pleosporomycetidae</taxon>
        <taxon>Pleosporales</taxon>
        <taxon>Pleosporineae</taxon>
        <taxon>Phaeosphaeriaceae</taxon>
        <taxon>Parastagonospora</taxon>
    </lineage>
</organism>
<proteinExistence type="predicted"/>
<feature type="region of interest" description="Disordered" evidence="1">
    <location>
        <begin position="40"/>
        <end position="59"/>
    </location>
</feature>
<evidence type="ECO:0000313" key="2">
    <source>
        <dbReference type="EMBL" id="QRC95074.1"/>
    </source>
</evidence>
<accession>A0A7U2F208</accession>
<dbReference type="AlphaFoldDB" id="A0A7U2F208"/>
<evidence type="ECO:0000313" key="3">
    <source>
        <dbReference type="Proteomes" id="UP000663193"/>
    </source>
</evidence>
<keyword evidence="3" id="KW-1185">Reference proteome</keyword>
<evidence type="ECO:0000256" key="1">
    <source>
        <dbReference type="SAM" id="MobiDB-lite"/>
    </source>
</evidence>
<sequence>MLRRGIDGLGGTPIQNERHLVRQCPFTTYSRTEKFRISSSTFAGADQTDSANKSPWAQS</sequence>
<protein>
    <submittedName>
        <fullName evidence="2">Uncharacterized protein</fullName>
    </submittedName>
</protein>
<dbReference type="EMBL" id="CP069027">
    <property type="protein sequence ID" value="QRC95074.1"/>
    <property type="molecule type" value="Genomic_DNA"/>
</dbReference>
<reference evidence="3" key="1">
    <citation type="journal article" date="2021" name="BMC Genomics">
        <title>Chromosome-level genome assembly and manually-curated proteome of model necrotroph Parastagonospora nodorum Sn15 reveals a genome-wide trove of candidate effector homologs, and redundancy of virulence-related functions within an accessory chromosome.</title>
        <authorList>
            <person name="Bertazzoni S."/>
            <person name="Jones D.A.B."/>
            <person name="Phan H.T."/>
            <person name="Tan K.-C."/>
            <person name="Hane J.K."/>
        </authorList>
    </citation>
    <scope>NUCLEOTIDE SEQUENCE [LARGE SCALE GENOMIC DNA]</scope>
    <source>
        <strain evidence="3">SN15 / ATCC MYA-4574 / FGSC 10173)</strain>
    </source>
</reference>
<dbReference type="VEuPathDB" id="FungiDB:JI435_301940"/>